<proteinExistence type="predicted"/>
<evidence type="ECO:0000313" key="3">
    <source>
        <dbReference type="Proteomes" id="UP001227126"/>
    </source>
</evidence>
<evidence type="ECO:0000313" key="2">
    <source>
        <dbReference type="EMBL" id="MDK3073126.1"/>
    </source>
</evidence>
<keyword evidence="3" id="KW-1185">Reference proteome</keyword>
<comment type="caution">
    <text evidence="2">The sequence shown here is derived from an EMBL/GenBank/DDBJ whole genome shotgun (WGS) entry which is preliminary data.</text>
</comment>
<feature type="domain" description="Co-chaperone DjlA N-terminal" evidence="1">
    <location>
        <begin position="23"/>
        <end position="140"/>
    </location>
</feature>
<protein>
    <submittedName>
        <fullName evidence="2">TerB family tellurite resistance protein</fullName>
    </submittedName>
</protein>
<sequence>MFGDFLRRLTEPQPAPLPDHDARLALTALLVRIARSDNNYAPAEIARIDRIVSDRYGLSPFEAADLRGKAETLETEAPDTVRFTRAIKDAVPYDDRVSVVESLWTVVLADGTRAEEENAMLRLVANLLGVSDVDSALARQRAAGA</sequence>
<organism evidence="2 3">
    <name type="scientific">Sedimentitalea xiamensis</name>
    <dbReference type="NCBI Taxonomy" id="3050037"/>
    <lineage>
        <taxon>Bacteria</taxon>
        <taxon>Pseudomonadati</taxon>
        <taxon>Pseudomonadota</taxon>
        <taxon>Alphaproteobacteria</taxon>
        <taxon>Rhodobacterales</taxon>
        <taxon>Paracoccaceae</taxon>
        <taxon>Sedimentitalea</taxon>
    </lineage>
</organism>
<dbReference type="InterPro" id="IPR007791">
    <property type="entry name" value="DjlA_N"/>
</dbReference>
<accession>A0ABT7FDD1</accession>
<dbReference type="RefSeq" id="WP_284485064.1">
    <property type="nucleotide sequence ID" value="NZ_JASNJE010000007.1"/>
</dbReference>
<dbReference type="Proteomes" id="UP001227126">
    <property type="component" value="Unassembled WGS sequence"/>
</dbReference>
<dbReference type="SUPFAM" id="SSF158682">
    <property type="entry name" value="TerB-like"/>
    <property type="match status" value="1"/>
</dbReference>
<dbReference type="CDD" id="cd07313">
    <property type="entry name" value="terB_like_2"/>
    <property type="match status" value="1"/>
</dbReference>
<evidence type="ECO:0000259" key="1">
    <source>
        <dbReference type="Pfam" id="PF05099"/>
    </source>
</evidence>
<gene>
    <name evidence="2" type="ORF">QO034_08405</name>
</gene>
<reference evidence="2 3" key="1">
    <citation type="submission" date="2023-05" db="EMBL/GenBank/DDBJ databases">
        <title>Sedimentitalea sp. nov. JM2-8.</title>
        <authorList>
            <person name="Huang J."/>
        </authorList>
    </citation>
    <scope>NUCLEOTIDE SEQUENCE [LARGE SCALE GENOMIC DNA]</scope>
    <source>
        <strain evidence="2 3">JM2-8</strain>
    </source>
</reference>
<dbReference type="Pfam" id="PF05099">
    <property type="entry name" value="TerB"/>
    <property type="match status" value="1"/>
</dbReference>
<dbReference type="Gene3D" id="1.10.3680.10">
    <property type="entry name" value="TerB-like"/>
    <property type="match status" value="1"/>
</dbReference>
<dbReference type="InterPro" id="IPR029024">
    <property type="entry name" value="TerB-like"/>
</dbReference>
<name>A0ABT7FDD1_9RHOB</name>
<dbReference type="EMBL" id="JASNJE010000007">
    <property type="protein sequence ID" value="MDK3073126.1"/>
    <property type="molecule type" value="Genomic_DNA"/>
</dbReference>